<evidence type="ECO:0000313" key="2">
    <source>
        <dbReference type="Proteomes" id="UP000054078"/>
    </source>
</evidence>
<gene>
    <name evidence="1" type="ORF">AUL39_04935</name>
</gene>
<sequence>MAKAVLFDLDGTLTASGEGIIKSVQYALEKMGREVPDPSALSVFIGPPLVQEFMDFSGMSHEEALRALELYRERYTTVGLFENHPYQGIIELLGTLRAVGIITCVASSKPEPYVLRILDHFGMTDLFDQVVGATLDEKRTAKADVINEALVRLGMRGEKSMVTMVGDRAQDARGAQAASVGFVGVTYGYGSRDELLRAGATTVVDTVDELGRVLLG</sequence>
<proteinExistence type="predicted"/>
<dbReference type="SFLD" id="SFLDS00003">
    <property type="entry name" value="Haloacid_Dehalogenase"/>
    <property type="match status" value="1"/>
</dbReference>
<dbReference type="PANTHER" id="PTHR43434:SF20">
    <property type="entry name" value="5'-NUCLEOTIDASE"/>
    <property type="match status" value="1"/>
</dbReference>
<dbReference type="AlphaFoldDB" id="A0A100YVB1"/>
<dbReference type="EMBL" id="LOJF01000009">
    <property type="protein sequence ID" value="KUH58358.1"/>
    <property type="molecule type" value="Genomic_DNA"/>
</dbReference>
<dbReference type="SFLD" id="SFLDG01129">
    <property type="entry name" value="C1.5:_HAD__Beta-PGM__Phosphata"/>
    <property type="match status" value="1"/>
</dbReference>
<dbReference type="InterPro" id="IPR036412">
    <property type="entry name" value="HAD-like_sf"/>
</dbReference>
<dbReference type="Gene3D" id="3.40.50.1000">
    <property type="entry name" value="HAD superfamily/HAD-like"/>
    <property type="match status" value="1"/>
</dbReference>
<dbReference type="RefSeq" id="WP_059054324.1">
    <property type="nucleotide sequence ID" value="NZ_LOJF01000009.1"/>
</dbReference>
<dbReference type="Proteomes" id="UP000054078">
    <property type="component" value="Unassembled WGS sequence"/>
</dbReference>
<dbReference type="PANTHER" id="PTHR43434">
    <property type="entry name" value="PHOSPHOGLYCOLATE PHOSPHATASE"/>
    <property type="match status" value="1"/>
</dbReference>
<accession>A0A100YVB1</accession>
<dbReference type="Pfam" id="PF13419">
    <property type="entry name" value="HAD_2"/>
    <property type="match status" value="1"/>
</dbReference>
<dbReference type="GO" id="GO:0004713">
    <property type="term" value="F:protein tyrosine kinase activity"/>
    <property type="evidence" value="ECO:0007669"/>
    <property type="project" value="TreeGrafter"/>
</dbReference>
<comment type="caution">
    <text evidence="1">The sequence shown here is derived from an EMBL/GenBank/DDBJ whole genome shotgun (WGS) entry which is preliminary data.</text>
</comment>
<keyword evidence="2" id="KW-1185">Reference proteome</keyword>
<name>A0A100YVB1_TRASO</name>
<dbReference type="OrthoDB" id="9776368at2"/>
<dbReference type="InterPro" id="IPR050155">
    <property type="entry name" value="HAD-like_hydrolase_sf"/>
</dbReference>
<dbReference type="STRING" id="1299998.AUL39_04935"/>
<dbReference type="InterPro" id="IPR023198">
    <property type="entry name" value="PGP-like_dom2"/>
</dbReference>
<reference evidence="1 2" key="1">
    <citation type="submission" date="2015-12" db="EMBL/GenBank/DDBJ databases">
        <title>Draft Genome Sequence of Olsenella scatoligenes SK9K4T; a Producer of 3-Methylindole- (skatole) and 4-Methylphenol- (p-cresol) Isolated from Pig Feces.</title>
        <authorList>
            <person name="Li X."/>
            <person name="Borg B."/>
            <person name="Canibe N."/>
        </authorList>
    </citation>
    <scope>NUCLEOTIDE SEQUENCE [LARGE SCALE GENOMIC DNA]</scope>
    <source>
        <strain evidence="1 2">SK9K4</strain>
    </source>
</reference>
<dbReference type="Gene3D" id="1.10.150.240">
    <property type="entry name" value="Putative phosphatase, domain 2"/>
    <property type="match status" value="1"/>
</dbReference>
<dbReference type="InterPro" id="IPR023214">
    <property type="entry name" value="HAD_sf"/>
</dbReference>
<dbReference type="InterPro" id="IPR041492">
    <property type="entry name" value="HAD_2"/>
</dbReference>
<dbReference type="SUPFAM" id="SSF56784">
    <property type="entry name" value="HAD-like"/>
    <property type="match status" value="1"/>
</dbReference>
<dbReference type="GO" id="GO:0005829">
    <property type="term" value="C:cytosol"/>
    <property type="evidence" value="ECO:0007669"/>
    <property type="project" value="TreeGrafter"/>
</dbReference>
<organism evidence="1 2">
    <name type="scientific">Tractidigestivibacter scatoligenes</name>
    <name type="common">Olsenella scatoligenes</name>
    <dbReference type="NCBI Taxonomy" id="1299998"/>
    <lineage>
        <taxon>Bacteria</taxon>
        <taxon>Bacillati</taxon>
        <taxon>Actinomycetota</taxon>
        <taxon>Coriobacteriia</taxon>
        <taxon>Coriobacteriales</taxon>
        <taxon>Atopobiaceae</taxon>
        <taxon>Tractidigestivibacter</taxon>
    </lineage>
</organism>
<evidence type="ECO:0000313" key="1">
    <source>
        <dbReference type="EMBL" id="KUH58358.1"/>
    </source>
</evidence>
<protein>
    <submittedName>
        <fullName evidence="1">Phosphoglycolate phosphatase</fullName>
    </submittedName>
</protein>